<evidence type="ECO:0000313" key="2">
    <source>
        <dbReference type="Proteomes" id="UP000789375"/>
    </source>
</evidence>
<sequence>LTNPKLGKWGATCPLMTLTISLPTDKANFRYEQHTKLQFLIKQ</sequence>
<proteinExistence type="predicted"/>
<evidence type="ECO:0000313" key="1">
    <source>
        <dbReference type="EMBL" id="CAG8749035.1"/>
    </source>
</evidence>
<gene>
    <name evidence="1" type="ORF">FMOSSE_LOCUS16552</name>
</gene>
<feature type="non-terminal residue" evidence="1">
    <location>
        <position position="1"/>
    </location>
</feature>
<protein>
    <submittedName>
        <fullName evidence="1">12878_t:CDS:1</fullName>
    </submittedName>
</protein>
<reference evidence="1" key="1">
    <citation type="submission" date="2021-06" db="EMBL/GenBank/DDBJ databases">
        <authorList>
            <person name="Kallberg Y."/>
            <person name="Tangrot J."/>
            <person name="Rosling A."/>
        </authorList>
    </citation>
    <scope>NUCLEOTIDE SEQUENCE</scope>
    <source>
        <strain evidence="1">87-6 pot B 2015</strain>
    </source>
</reference>
<comment type="caution">
    <text evidence="1">The sequence shown here is derived from an EMBL/GenBank/DDBJ whole genome shotgun (WGS) entry which is preliminary data.</text>
</comment>
<dbReference type="AlphaFoldDB" id="A0A9N9IUC8"/>
<organism evidence="1 2">
    <name type="scientific">Funneliformis mosseae</name>
    <name type="common">Endomycorrhizal fungus</name>
    <name type="synonym">Glomus mosseae</name>
    <dbReference type="NCBI Taxonomy" id="27381"/>
    <lineage>
        <taxon>Eukaryota</taxon>
        <taxon>Fungi</taxon>
        <taxon>Fungi incertae sedis</taxon>
        <taxon>Mucoromycota</taxon>
        <taxon>Glomeromycotina</taxon>
        <taxon>Glomeromycetes</taxon>
        <taxon>Glomerales</taxon>
        <taxon>Glomeraceae</taxon>
        <taxon>Funneliformis</taxon>
    </lineage>
</organism>
<accession>A0A9N9IUC8</accession>
<dbReference type="EMBL" id="CAJVPP010024178">
    <property type="protein sequence ID" value="CAG8749035.1"/>
    <property type="molecule type" value="Genomic_DNA"/>
</dbReference>
<keyword evidence="2" id="KW-1185">Reference proteome</keyword>
<feature type="non-terminal residue" evidence="1">
    <location>
        <position position="43"/>
    </location>
</feature>
<name>A0A9N9IUC8_FUNMO</name>
<dbReference type="Proteomes" id="UP000789375">
    <property type="component" value="Unassembled WGS sequence"/>
</dbReference>